<feature type="transmembrane region" description="Helical" evidence="7">
    <location>
        <begin position="146"/>
        <end position="169"/>
    </location>
</feature>
<evidence type="ECO:0000313" key="9">
    <source>
        <dbReference type="EMBL" id="KRF84522.1"/>
    </source>
</evidence>
<evidence type="ECO:0000313" key="10">
    <source>
        <dbReference type="Proteomes" id="UP000008792"/>
    </source>
</evidence>
<evidence type="ECO:0000256" key="2">
    <source>
        <dbReference type="ARBA" id="ARBA00008335"/>
    </source>
</evidence>
<feature type="domain" description="Major facilitator superfamily (MFS) profile" evidence="8">
    <location>
        <begin position="18"/>
        <end position="264"/>
    </location>
</feature>
<feature type="transmembrane region" description="Helical" evidence="7">
    <location>
        <begin position="112"/>
        <end position="134"/>
    </location>
</feature>
<evidence type="ECO:0000256" key="6">
    <source>
        <dbReference type="ARBA" id="ARBA00023136"/>
    </source>
</evidence>
<accession>A0A0Q9WIX9</accession>
<feature type="transmembrane region" description="Helical" evidence="7">
    <location>
        <begin position="88"/>
        <end position="106"/>
    </location>
</feature>
<dbReference type="InterPro" id="IPR020846">
    <property type="entry name" value="MFS_dom"/>
</dbReference>
<keyword evidence="6 7" id="KW-0472">Membrane</keyword>
<dbReference type="AlphaFoldDB" id="A0A0Q9WIX9"/>
<keyword evidence="10" id="KW-1185">Reference proteome</keyword>
<name>A0A0Q9WIX9_DROVI</name>
<dbReference type="GO" id="GO:0022857">
    <property type="term" value="F:transmembrane transporter activity"/>
    <property type="evidence" value="ECO:0007669"/>
    <property type="project" value="InterPro"/>
</dbReference>
<dbReference type="InterPro" id="IPR005829">
    <property type="entry name" value="Sugar_transporter_CS"/>
</dbReference>
<dbReference type="SUPFAM" id="SSF103473">
    <property type="entry name" value="MFS general substrate transporter"/>
    <property type="match status" value="1"/>
</dbReference>
<dbReference type="PROSITE" id="PS00216">
    <property type="entry name" value="SUGAR_TRANSPORT_1"/>
    <property type="match status" value="1"/>
</dbReference>
<dbReference type="InterPro" id="IPR005828">
    <property type="entry name" value="MFS_sugar_transport-like"/>
</dbReference>
<keyword evidence="5 7" id="KW-1133">Transmembrane helix</keyword>
<organism evidence="9 10">
    <name type="scientific">Drosophila virilis</name>
    <name type="common">Fruit fly</name>
    <dbReference type="NCBI Taxonomy" id="7244"/>
    <lineage>
        <taxon>Eukaryota</taxon>
        <taxon>Metazoa</taxon>
        <taxon>Ecdysozoa</taxon>
        <taxon>Arthropoda</taxon>
        <taxon>Hexapoda</taxon>
        <taxon>Insecta</taxon>
        <taxon>Pterygota</taxon>
        <taxon>Neoptera</taxon>
        <taxon>Endopterygota</taxon>
        <taxon>Diptera</taxon>
        <taxon>Brachycera</taxon>
        <taxon>Muscomorpha</taxon>
        <taxon>Ephydroidea</taxon>
        <taxon>Drosophilidae</taxon>
        <taxon>Drosophila</taxon>
    </lineage>
</organism>
<evidence type="ECO:0000256" key="1">
    <source>
        <dbReference type="ARBA" id="ARBA00004141"/>
    </source>
</evidence>
<keyword evidence="4 7" id="KW-0812">Transmembrane</keyword>
<feature type="transmembrane region" description="Helical" evidence="7">
    <location>
        <begin position="181"/>
        <end position="205"/>
    </location>
</feature>
<keyword evidence="3" id="KW-0813">Transport</keyword>
<dbReference type="Proteomes" id="UP000008792">
    <property type="component" value="Unassembled WGS sequence"/>
</dbReference>
<dbReference type="GO" id="GO:0016020">
    <property type="term" value="C:membrane"/>
    <property type="evidence" value="ECO:0007669"/>
    <property type="project" value="UniProtKB-SubCell"/>
</dbReference>
<protein>
    <submittedName>
        <fullName evidence="9">Uncharacterized protein, isoform B</fullName>
    </submittedName>
</protein>
<proteinExistence type="inferred from homology"/>
<evidence type="ECO:0000256" key="3">
    <source>
        <dbReference type="ARBA" id="ARBA00022448"/>
    </source>
</evidence>
<dbReference type="OrthoDB" id="10262656at2759"/>
<evidence type="ECO:0000256" key="7">
    <source>
        <dbReference type="SAM" id="Phobius"/>
    </source>
</evidence>
<dbReference type="Gene3D" id="1.20.1250.20">
    <property type="entry name" value="MFS general substrate transporter like domains"/>
    <property type="match status" value="1"/>
</dbReference>
<dbReference type="InterPro" id="IPR036259">
    <property type="entry name" value="MFS_trans_sf"/>
</dbReference>
<dbReference type="PROSITE" id="PS50850">
    <property type="entry name" value="MFS"/>
    <property type="match status" value="1"/>
</dbReference>
<gene>
    <name evidence="9" type="primary">Dvir\GJ11975</name>
    <name evidence="9" type="ORF">Dvir_GJ11975</name>
</gene>
<evidence type="ECO:0000256" key="5">
    <source>
        <dbReference type="ARBA" id="ARBA00022989"/>
    </source>
</evidence>
<sequence>MADVDIDDVFNTLGFGRMQLIIFFGCAMQQFYVTNEQFGISLITVAARCELNIGDHHLSWLMTAGLMAQVCTSHYMGYKSDEIGRRKLLVITSTLTMLTSFISSLMPEFWSFLVMRFIVGCFLTGPGMALLTYMGEFTKIKLRPMVLNFMCYSVGVSMMYVPASAMLILPYEINLKISGDYAISGWRVLSMTNLLPGMISLFMLLPMPESPKYYLSVQKTQEALDALEMCCRYNKGKNVTLKSLGIESVTQSNLRRDSLVPDKK</sequence>
<dbReference type="EMBL" id="CH940647">
    <property type="protein sequence ID" value="KRF84522.1"/>
    <property type="molecule type" value="Genomic_DNA"/>
</dbReference>
<evidence type="ECO:0000256" key="4">
    <source>
        <dbReference type="ARBA" id="ARBA00022692"/>
    </source>
</evidence>
<dbReference type="Pfam" id="PF00083">
    <property type="entry name" value="Sugar_tr"/>
    <property type="match status" value="1"/>
</dbReference>
<comment type="similarity">
    <text evidence="2">Belongs to the major facilitator superfamily.</text>
</comment>
<evidence type="ECO:0000259" key="8">
    <source>
        <dbReference type="PROSITE" id="PS50850"/>
    </source>
</evidence>
<dbReference type="PANTHER" id="PTHR23511">
    <property type="entry name" value="SYNAPTIC VESICLE GLYCOPROTEIN 2"/>
    <property type="match status" value="1"/>
</dbReference>
<reference evidence="9 10" key="1">
    <citation type="journal article" date="2007" name="Nature">
        <title>Evolution of genes and genomes on the Drosophila phylogeny.</title>
        <authorList>
            <consortium name="Drosophila 12 Genomes Consortium"/>
            <person name="Clark A.G."/>
            <person name="Eisen M.B."/>
            <person name="Smith D.R."/>
            <person name="Bergman C.M."/>
            <person name="Oliver B."/>
            <person name="Markow T.A."/>
            <person name="Kaufman T.C."/>
            <person name="Kellis M."/>
            <person name="Gelbart W."/>
            <person name="Iyer V.N."/>
            <person name="Pollard D.A."/>
            <person name="Sackton T.B."/>
            <person name="Larracuente A.M."/>
            <person name="Singh N.D."/>
            <person name="Abad J.P."/>
            <person name="Abt D.N."/>
            <person name="Adryan B."/>
            <person name="Aguade M."/>
            <person name="Akashi H."/>
            <person name="Anderson W.W."/>
            <person name="Aquadro C.F."/>
            <person name="Ardell D.H."/>
            <person name="Arguello R."/>
            <person name="Artieri C.G."/>
            <person name="Barbash D.A."/>
            <person name="Barker D."/>
            <person name="Barsanti P."/>
            <person name="Batterham P."/>
            <person name="Batzoglou S."/>
            <person name="Begun D."/>
            <person name="Bhutkar A."/>
            <person name="Blanco E."/>
            <person name="Bosak S.A."/>
            <person name="Bradley R.K."/>
            <person name="Brand A.D."/>
            <person name="Brent M.R."/>
            <person name="Brooks A.N."/>
            <person name="Brown R.H."/>
            <person name="Butlin R.K."/>
            <person name="Caggese C."/>
            <person name="Calvi B.R."/>
            <person name="Bernardo de Carvalho A."/>
            <person name="Caspi A."/>
            <person name="Castrezana S."/>
            <person name="Celniker S.E."/>
            <person name="Chang J.L."/>
            <person name="Chapple C."/>
            <person name="Chatterji S."/>
            <person name="Chinwalla A."/>
            <person name="Civetta A."/>
            <person name="Clifton S.W."/>
            <person name="Comeron J.M."/>
            <person name="Costello J.C."/>
            <person name="Coyne J.A."/>
            <person name="Daub J."/>
            <person name="David R.G."/>
            <person name="Delcher A.L."/>
            <person name="Delehaunty K."/>
            <person name="Do C.B."/>
            <person name="Ebling H."/>
            <person name="Edwards K."/>
            <person name="Eickbush T."/>
            <person name="Evans J.D."/>
            <person name="Filipski A."/>
            <person name="Findeiss S."/>
            <person name="Freyhult E."/>
            <person name="Fulton L."/>
            <person name="Fulton R."/>
            <person name="Garcia A.C."/>
            <person name="Gardiner A."/>
            <person name="Garfield D.A."/>
            <person name="Garvin B.E."/>
            <person name="Gibson G."/>
            <person name="Gilbert D."/>
            <person name="Gnerre S."/>
            <person name="Godfrey J."/>
            <person name="Good R."/>
            <person name="Gotea V."/>
            <person name="Gravely B."/>
            <person name="Greenberg A.J."/>
            <person name="Griffiths-Jones S."/>
            <person name="Gross S."/>
            <person name="Guigo R."/>
            <person name="Gustafson E.A."/>
            <person name="Haerty W."/>
            <person name="Hahn M.W."/>
            <person name="Halligan D.L."/>
            <person name="Halpern A.L."/>
            <person name="Halter G.M."/>
            <person name="Han M.V."/>
            <person name="Heger A."/>
            <person name="Hillier L."/>
            <person name="Hinrichs A.S."/>
            <person name="Holmes I."/>
            <person name="Hoskins R.A."/>
            <person name="Hubisz M.J."/>
            <person name="Hultmark D."/>
            <person name="Huntley M.A."/>
            <person name="Jaffe D.B."/>
            <person name="Jagadeeshan S."/>
            <person name="Jeck W.R."/>
            <person name="Johnson J."/>
            <person name="Jones C.D."/>
            <person name="Jordan W.C."/>
            <person name="Karpen G.H."/>
            <person name="Kataoka E."/>
            <person name="Keightley P.D."/>
            <person name="Kheradpour P."/>
            <person name="Kirkness E.F."/>
            <person name="Koerich L.B."/>
            <person name="Kristiansen K."/>
            <person name="Kudrna D."/>
            <person name="Kulathinal R.J."/>
            <person name="Kumar S."/>
            <person name="Kwok R."/>
            <person name="Lander E."/>
            <person name="Langley C.H."/>
            <person name="Lapoint R."/>
            <person name="Lazzaro B.P."/>
            <person name="Lee S.J."/>
            <person name="Levesque L."/>
            <person name="Li R."/>
            <person name="Lin C.F."/>
            <person name="Lin M.F."/>
            <person name="Lindblad-Toh K."/>
            <person name="Llopart A."/>
            <person name="Long M."/>
            <person name="Low L."/>
            <person name="Lozovsky E."/>
            <person name="Lu J."/>
            <person name="Luo M."/>
            <person name="Machado C.A."/>
            <person name="Makalowski W."/>
            <person name="Marzo M."/>
            <person name="Matsuda M."/>
            <person name="Matzkin L."/>
            <person name="McAllister B."/>
            <person name="McBride C.S."/>
            <person name="McKernan B."/>
            <person name="McKernan K."/>
            <person name="Mendez-Lago M."/>
            <person name="Minx P."/>
            <person name="Mollenhauer M.U."/>
            <person name="Montooth K."/>
            <person name="Mount S.M."/>
            <person name="Mu X."/>
            <person name="Myers E."/>
            <person name="Negre B."/>
            <person name="Newfeld S."/>
            <person name="Nielsen R."/>
            <person name="Noor M.A."/>
            <person name="O'Grady P."/>
            <person name="Pachter L."/>
            <person name="Papaceit M."/>
            <person name="Parisi M.J."/>
            <person name="Parisi M."/>
            <person name="Parts L."/>
            <person name="Pedersen J.S."/>
            <person name="Pesole G."/>
            <person name="Phillippy A.M."/>
            <person name="Ponting C.P."/>
            <person name="Pop M."/>
            <person name="Porcelli D."/>
            <person name="Powell J.R."/>
            <person name="Prohaska S."/>
            <person name="Pruitt K."/>
            <person name="Puig M."/>
            <person name="Quesneville H."/>
            <person name="Ram K.R."/>
            <person name="Rand D."/>
            <person name="Rasmussen M.D."/>
            <person name="Reed L.K."/>
            <person name="Reenan R."/>
            <person name="Reily A."/>
            <person name="Remington K.A."/>
            <person name="Rieger T.T."/>
            <person name="Ritchie M.G."/>
            <person name="Robin C."/>
            <person name="Rogers Y.H."/>
            <person name="Rohde C."/>
            <person name="Rozas J."/>
            <person name="Rubenfield M.J."/>
            <person name="Ruiz A."/>
            <person name="Russo S."/>
            <person name="Salzberg S.L."/>
            <person name="Sanchez-Gracia A."/>
            <person name="Saranga D.J."/>
            <person name="Sato H."/>
            <person name="Schaeffer S.W."/>
            <person name="Schatz M.C."/>
            <person name="Schlenke T."/>
            <person name="Schwartz R."/>
            <person name="Segarra C."/>
            <person name="Singh R.S."/>
            <person name="Sirot L."/>
            <person name="Sirota M."/>
            <person name="Sisneros N.B."/>
            <person name="Smith C.D."/>
            <person name="Smith T.F."/>
            <person name="Spieth J."/>
            <person name="Stage D.E."/>
            <person name="Stark A."/>
            <person name="Stephan W."/>
            <person name="Strausberg R.L."/>
            <person name="Strempel S."/>
            <person name="Sturgill D."/>
            <person name="Sutton G."/>
            <person name="Sutton G.G."/>
            <person name="Tao W."/>
            <person name="Teichmann S."/>
            <person name="Tobari Y.N."/>
            <person name="Tomimura Y."/>
            <person name="Tsolas J.M."/>
            <person name="Valente V.L."/>
            <person name="Venter E."/>
            <person name="Venter J.C."/>
            <person name="Vicario S."/>
            <person name="Vieira F.G."/>
            <person name="Vilella A.J."/>
            <person name="Villasante A."/>
            <person name="Walenz B."/>
            <person name="Wang J."/>
            <person name="Wasserman M."/>
            <person name="Watts T."/>
            <person name="Wilson D."/>
            <person name="Wilson R.K."/>
            <person name="Wing R.A."/>
            <person name="Wolfner M.F."/>
            <person name="Wong A."/>
            <person name="Wong G.K."/>
            <person name="Wu C.I."/>
            <person name="Wu G."/>
            <person name="Yamamoto D."/>
            <person name="Yang H.P."/>
            <person name="Yang S.P."/>
            <person name="Yorke J.A."/>
            <person name="Yoshida K."/>
            <person name="Zdobnov E."/>
            <person name="Zhang P."/>
            <person name="Zhang Y."/>
            <person name="Zimin A.V."/>
            <person name="Baldwin J."/>
            <person name="Abdouelleil A."/>
            <person name="Abdulkadir J."/>
            <person name="Abebe A."/>
            <person name="Abera B."/>
            <person name="Abreu J."/>
            <person name="Acer S.C."/>
            <person name="Aftuck L."/>
            <person name="Alexander A."/>
            <person name="An P."/>
            <person name="Anderson E."/>
            <person name="Anderson S."/>
            <person name="Arachi H."/>
            <person name="Azer M."/>
            <person name="Bachantsang P."/>
            <person name="Barry A."/>
            <person name="Bayul T."/>
            <person name="Berlin A."/>
            <person name="Bessette D."/>
            <person name="Bloom T."/>
            <person name="Blye J."/>
            <person name="Boguslavskiy L."/>
            <person name="Bonnet C."/>
            <person name="Boukhgalter B."/>
            <person name="Bourzgui I."/>
            <person name="Brown A."/>
            <person name="Cahill P."/>
            <person name="Channer S."/>
            <person name="Cheshatsang Y."/>
            <person name="Chuda L."/>
            <person name="Citroen M."/>
            <person name="Collymore A."/>
            <person name="Cooke P."/>
            <person name="Costello M."/>
            <person name="D'Aco K."/>
            <person name="Daza R."/>
            <person name="De Haan G."/>
            <person name="DeGray S."/>
            <person name="DeMaso C."/>
            <person name="Dhargay N."/>
            <person name="Dooley K."/>
            <person name="Dooley E."/>
            <person name="Doricent M."/>
            <person name="Dorje P."/>
            <person name="Dorjee K."/>
            <person name="Dupes A."/>
            <person name="Elong R."/>
            <person name="Falk J."/>
            <person name="Farina A."/>
            <person name="Faro S."/>
            <person name="Ferguson D."/>
            <person name="Fisher S."/>
            <person name="Foley C.D."/>
            <person name="Franke A."/>
            <person name="Friedrich D."/>
            <person name="Gadbois L."/>
            <person name="Gearin G."/>
            <person name="Gearin C.R."/>
            <person name="Giannoukos G."/>
            <person name="Goode T."/>
            <person name="Graham J."/>
            <person name="Grandbois E."/>
            <person name="Grewal S."/>
            <person name="Gyaltsen K."/>
            <person name="Hafez N."/>
            <person name="Hagos B."/>
            <person name="Hall J."/>
            <person name="Henson C."/>
            <person name="Hollinger A."/>
            <person name="Honan T."/>
            <person name="Huard M.D."/>
            <person name="Hughes L."/>
            <person name="Hurhula B."/>
            <person name="Husby M.E."/>
            <person name="Kamat A."/>
            <person name="Kanga B."/>
            <person name="Kashin S."/>
            <person name="Khazanovich D."/>
            <person name="Kisner P."/>
            <person name="Lance K."/>
            <person name="Lara M."/>
            <person name="Lee W."/>
            <person name="Lennon N."/>
            <person name="Letendre F."/>
            <person name="LeVine R."/>
            <person name="Lipovsky A."/>
            <person name="Liu X."/>
            <person name="Liu J."/>
            <person name="Liu S."/>
            <person name="Lokyitsang T."/>
            <person name="Lokyitsang Y."/>
            <person name="Lubonja R."/>
            <person name="Lui A."/>
            <person name="MacDonald P."/>
            <person name="Magnisalis V."/>
            <person name="Maru K."/>
            <person name="Matthews C."/>
            <person name="McCusker W."/>
            <person name="McDonough S."/>
            <person name="Mehta T."/>
            <person name="Meldrim J."/>
            <person name="Meneus L."/>
            <person name="Mihai O."/>
            <person name="Mihalev A."/>
            <person name="Mihova T."/>
            <person name="Mittelman R."/>
            <person name="Mlenga V."/>
            <person name="Montmayeur A."/>
            <person name="Mulrain L."/>
            <person name="Navidi A."/>
            <person name="Naylor J."/>
            <person name="Negash T."/>
            <person name="Nguyen T."/>
            <person name="Nguyen N."/>
            <person name="Nicol R."/>
            <person name="Norbu C."/>
            <person name="Norbu N."/>
            <person name="Novod N."/>
            <person name="O'Neill B."/>
            <person name="Osman S."/>
            <person name="Markiewicz E."/>
            <person name="Oyono O.L."/>
            <person name="Patti C."/>
            <person name="Phunkhang P."/>
            <person name="Pierre F."/>
            <person name="Priest M."/>
            <person name="Raghuraman S."/>
            <person name="Rege F."/>
            <person name="Reyes R."/>
            <person name="Rise C."/>
            <person name="Rogov P."/>
            <person name="Ross K."/>
            <person name="Ryan E."/>
            <person name="Settipalli S."/>
            <person name="Shea T."/>
            <person name="Sherpa N."/>
            <person name="Shi L."/>
            <person name="Shih D."/>
            <person name="Sparrow T."/>
            <person name="Spaulding J."/>
            <person name="Stalker J."/>
            <person name="Stange-Thomann N."/>
            <person name="Stavropoulos S."/>
            <person name="Stone C."/>
            <person name="Strader C."/>
            <person name="Tesfaye S."/>
            <person name="Thomson T."/>
            <person name="Thoulutsang Y."/>
            <person name="Thoulutsang D."/>
            <person name="Topham K."/>
            <person name="Topping I."/>
            <person name="Tsamla T."/>
            <person name="Vassiliev H."/>
            <person name="Vo A."/>
            <person name="Wangchuk T."/>
            <person name="Wangdi T."/>
            <person name="Weiand M."/>
            <person name="Wilkinson J."/>
            <person name="Wilson A."/>
            <person name="Yadav S."/>
            <person name="Young G."/>
            <person name="Yu Q."/>
            <person name="Zembek L."/>
            <person name="Zhong D."/>
            <person name="Zimmer A."/>
            <person name="Zwirko Z."/>
            <person name="Jaffe D.B."/>
            <person name="Alvarez P."/>
            <person name="Brockman W."/>
            <person name="Butler J."/>
            <person name="Chin C."/>
            <person name="Gnerre S."/>
            <person name="Grabherr M."/>
            <person name="Kleber M."/>
            <person name="Mauceli E."/>
            <person name="MacCallum I."/>
        </authorList>
    </citation>
    <scope>NUCLEOTIDE SEQUENCE [LARGE SCALE GENOMIC DNA]</scope>
    <source>
        <strain evidence="10">Tucson 15010-1051.87</strain>
    </source>
</reference>
<comment type="subcellular location">
    <subcellularLocation>
        <location evidence="1">Membrane</location>
        <topology evidence="1">Multi-pass membrane protein</topology>
    </subcellularLocation>
</comment>
<dbReference type="PANTHER" id="PTHR23511:SF37">
    <property type="entry name" value="MAJOR FACILITATOR SUPERFAMILY (MFS) PROFILE DOMAIN-CONTAINING PROTEIN-RELATED"/>
    <property type="match status" value="1"/>
</dbReference>